<dbReference type="Proteomes" id="UP000054558">
    <property type="component" value="Unassembled WGS sequence"/>
</dbReference>
<proteinExistence type="inferred from homology"/>
<evidence type="ECO:0000256" key="3">
    <source>
        <dbReference type="ARBA" id="ARBA00022643"/>
    </source>
</evidence>
<evidence type="ECO:0000256" key="4">
    <source>
        <dbReference type="ARBA" id="ARBA00038054"/>
    </source>
</evidence>
<keyword evidence="6" id="KW-0812">Transmembrane</keyword>
<evidence type="ECO:0000256" key="5">
    <source>
        <dbReference type="SAM" id="MobiDB-lite"/>
    </source>
</evidence>
<feature type="domain" description="Flavin reductase like" evidence="7">
    <location>
        <begin position="85"/>
        <end position="248"/>
    </location>
</feature>
<evidence type="ECO:0000256" key="2">
    <source>
        <dbReference type="ARBA" id="ARBA00022630"/>
    </source>
</evidence>
<dbReference type="AlphaFoldDB" id="A0A0U9HKG9"/>
<evidence type="ECO:0000256" key="1">
    <source>
        <dbReference type="ARBA" id="ARBA00001917"/>
    </source>
</evidence>
<sequence>MAVQGNILTAFAAGALGASGILVSLLRNPTWSRRILGHRNQIEEVSTLHPDYKPGDKQPSPFTSDKYLALNPAELGDAMYPFMISAVVPRPVAFVSSLSKNGAGNLSPYSYFNAMSHDPPMVVIGHSYSSAKKDTGGKKDTLANILETGEFVVNIMNEWYVEAANFTCGPYDRGINEMTLSGLTPMESVKVKPPRVKESAVHFECKLVHSYEIKNHTGKATGMIVVGEVLLAHMHEEVATKSPHSGHDVVDLKKYSPVSRLGGVSYGRTTEYYNIPRPPKEEQKTPKTASEADEKARL</sequence>
<evidence type="ECO:0000256" key="6">
    <source>
        <dbReference type="SAM" id="Phobius"/>
    </source>
</evidence>
<dbReference type="SMART" id="SM00903">
    <property type="entry name" value="Flavin_Reduct"/>
    <property type="match status" value="1"/>
</dbReference>
<feature type="transmembrane region" description="Helical" evidence="6">
    <location>
        <begin position="6"/>
        <end position="26"/>
    </location>
</feature>
<evidence type="ECO:0000313" key="8">
    <source>
        <dbReference type="EMBL" id="GAQ80591.1"/>
    </source>
</evidence>
<dbReference type="PANTHER" id="PTHR33798">
    <property type="entry name" value="FLAVOPROTEIN OXYGENASE"/>
    <property type="match status" value="1"/>
</dbReference>
<dbReference type="STRING" id="105231.A0A0U9HKG9"/>
<dbReference type="PANTHER" id="PTHR33798:SF5">
    <property type="entry name" value="FLAVIN REDUCTASE LIKE DOMAIN-CONTAINING PROTEIN"/>
    <property type="match status" value="1"/>
</dbReference>
<evidence type="ECO:0000313" key="9">
    <source>
        <dbReference type="Proteomes" id="UP000054558"/>
    </source>
</evidence>
<feature type="region of interest" description="Disordered" evidence="5">
    <location>
        <begin position="269"/>
        <end position="298"/>
    </location>
</feature>
<keyword evidence="3" id="KW-0288">FMN</keyword>
<dbReference type="Pfam" id="PF01613">
    <property type="entry name" value="Flavin_Reduct"/>
    <property type="match status" value="1"/>
</dbReference>
<accession>A0A0U9HKG9</accession>
<organism evidence="8 9">
    <name type="scientific">Klebsormidium nitens</name>
    <name type="common">Green alga</name>
    <name type="synonym">Ulothrix nitens</name>
    <dbReference type="NCBI Taxonomy" id="105231"/>
    <lineage>
        <taxon>Eukaryota</taxon>
        <taxon>Viridiplantae</taxon>
        <taxon>Streptophyta</taxon>
        <taxon>Klebsormidiophyceae</taxon>
        <taxon>Klebsormidiales</taxon>
        <taxon>Klebsormidiaceae</taxon>
        <taxon>Klebsormidium</taxon>
    </lineage>
</organism>
<keyword evidence="6" id="KW-0472">Membrane</keyword>
<dbReference type="OrthoDB" id="10250990at2759"/>
<gene>
    <name evidence="8" type="ORF">KFL_000570380</name>
</gene>
<reference evidence="8 9" key="1">
    <citation type="journal article" date="2014" name="Nat. Commun.">
        <title>Klebsormidium flaccidum genome reveals primary factors for plant terrestrial adaptation.</title>
        <authorList>
            <person name="Hori K."/>
            <person name="Maruyama F."/>
            <person name="Fujisawa T."/>
            <person name="Togashi T."/>
            <person name="Yamamoto N."/>
            <person name="Seo M."/>
            <person name="Sato S."/>
            <person name="Yamada T."/>
            <person name="Mori H."/>
            <person name="Tajima N."/>
            <person name="Moriyama T."/>
            <person name="Ikeuchi M."/>
            <person name="Watanabe M."/>
            <person name="Wada H."/>
            <person name="Kobayashi K."/>
            <person name="Saito M."/>
            <person name="Masuda T."/>
            <person name="Sasaki-Sekimoto Y."/>
            <person name="Mashiguchi K."/>
            <person name="Awai K."/>
            <person name="Shimojima M."/>
            <person name="Masuda S."/>
            <person name="Iwai M."/>
            <person name="Nobusawa T."/>
            <person name="Narise T."/>
            <person name="Kondo S."/>
            <person name="Saito H."/>
            <person name="Sato R."/>
            <person name="Murakawa M."/>
            <person name="Ihara Y."/>
            <person name="Oshima-Yamada Y."/>
            <person name="Ohtaka K."/>
            <person name="Satoh M."/>
            <person name="Sonobe K."/>
            <person name="Ishii M."/>
            <person name="Ohtani R."/>
            <person name="Kanamori-Sato M."/>
            <person name="Honoki R."/>
            <person name="Miyazaki D."/>
            <person name="Mochizuki H."/>
            <person name="Umetsu J."/>
            <person name="Higashi K."/>
            <person name="Shibata D."/>
            <person name="Kamiya Y."/>
            <person name="Sato N."/>
            <person name="Nakamura Y."/>
            <person name="Tabata S."/>
            <person name="Ida S."/>
            <person name="Kurokawa K."/>
            <person name="Ohta H."/>
        </authorList>
    </citation>
    <scope>NUCLEOTIDE SEQUENCE [LARGE SCALE GENOMIC DNA]</scope>
    <source>
        <strain evidence="8 9">NIES-2285</strain>
    </source>
</reference>
<dbReference type="InterPro" id="IPR002563">
    <property type="entry name" value="Flavin_Rdtase-like_dom"/>
</dbReference>
<dbReference type="GO" id="GO:0010181">
    <property type="term" value="F:FMN binding"/>
    <property type="evidence" value="ECO:0007669"/>
    <property type="project" value="InterPro"/>
</dbReference>
<comment type="similarity">
    <text evidence="4">Belongs to the flavoredoxin family.</text>
</comment>
<dbReference type="SUPFAM" id="SSF50475">
    <property type="entry name" value="FMN-binding split barrel"/>
    <property type="match status" value="1"/>
</dbReference>
<evidence type="ECO:0000259" key="7">
    <source>
        <dbReference type="SMART" id="SM00903"/>
    </source>
</evidence>
<feature type="compositionally biased region" description="Basic and acidic residues" evidence="5">
    <location>
        <begin position="278"/>
        <end position="298"/>
    </location>
</feature>
<comment type="cofactor">
    <cofactor evidence="1">
        <name>FMN</name>
        <dbReference type="ChEBI" id="CHEBI:58210"/>
    </cofactor>
</comment>
<protein>
    <recommendedName>
        <fullName evidence="7">Flavin reductase like domain-containing protein</fullName>
    </recommendedName>
</protein>
<keyword evidence="9" id="KW-1185">Reference proteome</keyword>
<keyword evidence="6" id="KW-1133">Transmembrane helix</keyword>
<dbReference type="EMBL" id="DF237006">
    <property type="protein sequence ID" value="GAQ80591.1"/>
    <property type="molecule type" value="Genomic_DNA"/>
</dbReference>
<dbReference type="InterPro" id="IPR012349">
    <property type="entry name" value="Split_barrel_FMN-bd"/>
</dbReference>
<keyword evidence="2" id="KW-0285">Flavoprotein</keyword>
<dbReference type="Gene3D" id="2.30.110.10">
    <property type="entry name" value="Electron Transport, Fmn-binding Protein, Chain A"/>
    <property type="match status" value="1"/>
</dbReference>
<name>A0A0U9HKG9_KLENI</name>
<dbReference type="OMA" id="GNLIICE"/>